<dbReference type="Gene3D" id="1.10.510.10">
    <property type="entry name" value="Transferase(Phosphotransferase) domain 1"/>
    <property type="match status" value="1"/>
</dbReference>
<evidence type="ECO:0000313" key="5">
    <source>
        <dbReference type="Proteomes" id="UP000011083"/>
    </source>
</evidence>
<dbReference type="Proteomes" id="UP000011083">
    <property type="component" value="Unassembled WGS sequence"/>
</dbReference>
<evidence type="ECO:0000256" key="1">
    <source>
        <dbReference type="PROSITE-ProRule" id="PRU10141"/>
    </source>
</evidence>
<proteinExistence type="predicted"/>
<name>L8GJV8_ACACF</name>
<dbReference type="InterPro" id="IPR011009">
    <property type="entry name" value="Kinase-like_dom_sf"/>
</dbReference>
<accession>L8GJV8</accession>
<keyword evidence="1" id="KW-0067">ATP-binding</keyword>
<keyword evidence="5" id="KW-1185">Reference proteome</keyword>
<organism evidence="4 5">
    <name type="scientific">Acanthamoeba castellanii (strain ATCC 30010 / Neff)</name>
    <dbReference type="NCBI Taxonomy" id="1257118"/>
    <lineage>
        <taxon>Eukaryota</taxon>
        <taxon>Amoebozoa</taxon>
        <taxon>Discosea</taxon>
        <taxon>Longamoebia</taxon>
        <taxon>Centramoebida</taxon>
        <taxon>Acanthamoebidae</taxon>
        <taxon>Acanthamoeba</taxon>
    </lineage>
</organism>
<gene>
    <name evidence="4" type="ORF">ACA1_096960</name>
</gene>
<dbReference type="InterPro" id="IPR049229">
    <property type="entry name" value="DUF6826"/>
</dbReference>
<dbReference type="SMART" id="SM00220">
    <property type="entry name" value="S_TKc"/>
    <property type="match status" value="1"/>
</dbReference>
<dbReference type="VEuPathDB" id="AmoebaDB:ACA1_096960"/>
<evidence type="ECO:0000259" key="3">
    <source>
        <dbReference type="PROSITE" id="PS50011"/>
    </source>
</evidence>
<evidence type="ECO:0000313" key="4">
    <source>
        <dbReference type="EMBL" id="ELR13013.1"/>
    </source>
</evidence>
<feature type="binding site" evidence="1">
    <location>
        <position position="262"/>
    </location>
    <ligand>
        <name>ATP</name>
        <dbReference type="ChEBI" id="CHEBI:30616"/>
    </ligand>
</feature>
<evidence type="ECO:0000256" key="2">
    <source>
        <dbReference type="SAM" id="MobiDB-lite"/>
    </source>
</evidence>
<dbReference type="SUPFAM" id="SSF56112">
    <property type="entry name" value="Protein kinase-like (PK-like)"/>
    <property type="match status" value="1"/>
</dbReference>
<dbReference type="Pfam" id="PF20713">
    <property type="entry name" value="DUF6826"/>
    <property type="match status" value="1"/>
</dbReference>
<dbReference type="KEGG" id="acan:ACA1_096960"/>
<dbReference type="RefSeq" id="XP_004335026.1">
    <property type="nucleotide sequence ID" value="XM_004334978.1"/>
</dbReference>
<feature type="domain" description="Protein kinase" evidence="3">
    <location>
        <begin position="235"/>
        <end position="477"/>
    </location>
</feature>
<sequence length="477" mass="53231">MIEEMNAARETRNRKEMAELRLLVKSSMGEGKQTATPSSHRERYQKLDVKRLQTLPLVFGEPPDWASLFAAHPPRLGSTESGVVQPFWSSIIRRLPRGKVILVDKHTTTSFGSRKPDVVGYLAGQPQSVAHIALIGELKGRRSAGKDDFDDEEKGHLESFLEELLLNYQPWRSSMFGFLSDGVLIQFFRLVVKPKKQLHEGPPMQLVEDGAWGLATLLESPDYEGLKVEIRGAPVHVKDYLGSGGSAVVFSGELNGEEVVIKRFNENRPEALTREWMNLGAVKTLGSLVPRVLGTVGDVLILQPVGDKFASSVHSMDALANLDDFVQLINILEQAHRKCGLVHRDVRLNNFFRIKGTTQVFLNDWGSAAAAGVLADFDGALQHAPDEILDSWERGHQYKPAFSHDLEMVVRTVFHSTNTMTFREIQAEEDAKTLRTFWAHHLKPAVWQRMLKAAQACESNASFLPLLQAVLVAMVVN</sequence>
<feature type="region of interest" description="Disordered" evidence="2">
    <location>
        <begin position="24"/>
        <end position="43"/>
    </location>
</feature>
<dbReference type="InterPro" id="IPR000719">
    <property type="entry name" value="Prot_kinase_dom"/>
</dbReference>
<reference evidence="4 5" key="1">
    <citation type="journal article" date="2013" name="Genome Biol.">
        <title>Genome of Acanthamoeba castellanii highlights extensive lateral gene transfer and early evolution of tyrosine kinase signaling.</title>
        <authorList>
            <person name="Clarke M."/>
            <person name="Lohan A.J."/>
            <person name="Liu B."/>
            <person name="Lagkouvardos I."/>
            <person name="Roy S."/>
            <person name="Zafar N."/>
            <person name="Bertelli C."/>
            <person name="Schilde C."/>
            <person name="Kianianmomeni A."/>
            <person name="Burglin T.R."/>
            <person name="Frech C."/>
            <person name="Turcotte B."/>
            <person name="Kopec K.O."/>
            <person name="Synnott J.M."/>
            <person name="Choo C."/>
            <person name="Paponov I."/>
            <person name="Finkler A."/>
            <person name="Soon Heng Tan C."/>
            <person name="Hutchins A.P."/>
            <person name="Weinmeier T."/>
            <person name="Rattei T."/>
            <person name="Chu J.S."/>
            <person name="Gimenez G."/>
            <person name="Irimia M."/>
            <person name="Rigden D.J."/>
            <person name="Fitzpatrick D.A."/>
            <person name="Lorenzo-Morales J."/>
            <person name="Bateman A."/>
            <person name="Chiu C.H."/>
            <person name="Tang P."/>
            <person name="Hegemann P."/>
            <person name="Fromm H."/>
            <person name="Raoult D."/>
            <person name="Greub G."/>
            <person name="Miranda-Saavedra D."/>
            <person name="Chen N."/>
            <person name="Nash P."/>
            <person name="Ginger M.L."/>
            <person name="Horn M."/>
            <person name="Schaap P."/>
            <person name="Caler L."/>
            <person name="Loftus B."/>
        </authorList>
    </citation>
    <scope>NUCLEOTIDE SEQUENCE [LARGE SCALE GENOMIC DNA]</scope>
    <source>
        <strain evidence="4 5">Neff</strain>
    </source>
</reference>
<dbReference type="OrthoDB" id="5979581at2759"/>
<dbReference type="EMBL" id="KB008103">
    <property type="protein sequence ID" value="ELR13013.1"/>
    <property type="molecule type" value="Genomic_DNA"/>
</dbReference>
<dbReference type="GO" id="GO:0005524">
    <property type="term" value="F:ATP binding"/>
    <property type="evidence" value="ECO:0007669"/>
    <property type="project" value="UniProtKB-UniRule"/>
</dbReference>
<protein>
    <recommendedName>
        <fullName evidence="3">Protein kinase domain-containing protein</fullName>
    </recommendedName>
</protein>
<keyword evidence="1" id="KW-0547">Nucleotide-binding</keyword>
<dbReference type="GO" id="GO:0004672">
    <property type="term" value="F:protein kinase activity"/>
    <property type="evidence" value="ECO:0007669"/>
    <property type="project" value="InterPro"/>
</dbReference>
<dbReference type="AlphaFoldDB" id="L8GJV8"/>
<dbReference type="InterPro" id="IPR017441">
    <property type="entry name" value="Protein_kinase_ATP_BS"/>
</dbReference>
<dbReference type="PROSITE" id="PS50011">
    <property type="entry name" value="PROTEIN_KINASE_DOM"/>
    <property type="match status" value="1"/>
</dbReference>
<dbReference type="PROSITE" id="PS00107">
    <property type="entry name" value="PROTEIN_KINASE_ATP"/>
    <property type="match status" value="1"/>
</dbReference>
<dbReference type="GeneID" id="14913411"/>